<dbReference type="InterPro" id="IPR008757">
    <property type="entry name" value="Peptidase_M6-like_domain"/>
</dbReference>
<comment type="subcellular location">
    <subcellularLocation>
        <location evidence="2">Secreted</location>
    </subcellularLocation>
</comment>
<evidence type="ECO:0000313" key="15">
    <source>
        <dbReference type="Proteomes" id="UP000002255"/>
    </source>
</evidence>
<feature type="domain" description="Peptidase M6-like" evidence="12">
    <location>
        <begin position="139"/>
        <end position="458"/>
    </location>
</feature>
<keyword evidence="15" id="KW-1185">Reference proteome</keyword>
<dbReference type="HOGENOM" id="CLU_010858_1_0_11"/>
<dbReference type="EMBL" id="CP001821">
    <property type="protein sequence ID" value="ACZ31275.1"/>
    <property type="molecule type" value="Genomic_DNA"/>
</dbReference>
<keyword evidence="4" id="KW-0645">Protease</keyword>
<organism evidence="14 15">
    <name type="scientific">Xylanimonas cellulosilytica (strain DSM 15894 / JCM 12276 / CECT 5975 / KCTC 9989 / LMG 20990 / NBRC 107835 / XIL07)</name>
    <dbReference type="NCBI Taxonomy" id="446471"/>
    <lineage>
        <taxon>Bacteria</taxon>
        <taxon>Bacillati</taxon>
        <taxon>Actinomycetota</taxon>
        <taxon>Actinomycetes</taxon>
        <taxon>Micrococcales</taxon>
        <taxon>Promicromonosporaceae</taxon>
        <taxon>Xylanimonas</taxon>
    </lineage>
</organism>
<proteinExistence type="predicted"/>
<feature type="chain" id="PRO_5003021785" evidence="11">
    <location>
        <begin position="27"/>
        <end position="811"/>
    </location>
</feature>
<keyword evidence="7" id="KW-0378">Hydrolase</keyword>
<feature type="signal peptide" evidence="11">
    <location>
        <begin position="1"/>
        <end position="26"/>
    </location>
</feature>
<dbReference type="Pfam" id="PF20774">
    <property type="entry name" value="InhA-like_VEG"/>
    <property type="match status" value="1"/>
</dbReference>
<feature type="compositionally biased region" description="Basic and acidic residues" evidence="10">
    <location>
        <begin position="83"/>
        <end position="110"/>
    </location>
</feature>
<dbReference type="KEGG" id="xce:Xcel_2257"/>
<evidence type="ECO:0000256" key="7">
    <source>
        <dbReference type="ARBA" id="ARBA00022801"/>
    </source>
</evidence>
<feature type="region of interest" description="Disordered" evidence="10">
    <location>
        <begin position="83"/>
        <end position="135"/>
    </location>
</feature>
<evidence type="ECO:0000256" key="6">
    <source>
        <dbReference type="ARBA" id="ARBA00022729"/>
    </source>
</evidence>
<dbReference type="PANTHER" id="PTHR13062:SF12">
    <property type="entry name" value="ALPHA-2-MACROGLOBULIN DOMAIN-CONTAINING PROTEIN"/>
    <property type="match status" value="1"/>
</dbReference>
<dbReference type="InterPro" id="IPR048665">
    <property type="entry name" value="InhA-like_VEG"/>
</dbReference>
<evidence type="ECO:0000256" key="8">
    <source>
        <dbReference type="ARBA" id="ARBA00022833"/>
    </source>
</evidence>
<dbReference type="Proteomes" id="UP000002255">
    <property type="component" value="Chromosome"/>
</dbReference>
<evidence type="ECO:0000259" key="12">
    <source>
        <dbReference type="Pfam" id="PF05547"/>
    </source>
</evidence>
<evidence type="ECO:0000256" key="4">
    <source>
        <dbReference type="ARBA" id="ARBA00022670"/>
    </source>
</evidence>
<evidence type="ECO:0000256" key="5">
    <source>
        <dbReference type="ARBA" id="ARBA00022723"/>
    </source>
</evidence>
<dbReference type="eggNOG" id="COG4412">
    <property type="taxonomic scope" value="Bacteria"/>
</dbReference>
<feature type="region of interest" description="Disordered" evidence="10">
    <location>
        <begin position="169"/>
        <end position="189"/>
    </location>
</feature>
<dbReference type="Pfam" id="PF20773">
    <property type="entry name" value="InhA-like_MAM"/>
    <property type="match status" value="2"/>
</dbReference>
<keyword evidence="9 14" id="KW-0482">Metalloprotease</keyword>
<comment type="cofactor">
    <cofactor evidence="1">
        <name>Zn(2+)</name>
        <dbReference type="ChEBI" id="CHEBI:29105"/>
    </cofactor>
</comment>
<dbReference type="NCBIfam" id="TIGR03296">
    <property type="entry name" value="M6dom_TIGR03296"/>
    <property type="match status" value="1"/>
</dbReference>
<evidence type="ECO:0000259" key="13">
    <source>
        <dbReference type="Pfam" id="PF20774"/>
    </source>
</evidence>
<sequence length="811" mass="88261">MRRVPAITAGLALVGACLAVAPAVQAVPVADVPESTVIPSDALPNPLAEKQAALREQAIQDVLAGNATVQTINGSRVVEFTDAQEHGKGKDNNGKGNGKDNGKGKGKDNGKGGGNGKGHGKGGNDRGKGKGGKDSYQSRYVELAREGTDRIFVVLVEFGDQQPDFALDPDAQRHEGPLHNEIPEPDRRTDNSTVWTADYSQQYFQNLYFGKGESLKNYMETQSSGRYSVDGVVTDWVKVDYTQGRYGTARCDSNVCADVKLLIRDAAKAWVNAQLAAGQTMDEIKAELATFDVQDRYDLDGDGDFNEPDGWIDHFQIVHAGGDEADGDPIYATDAIWSHRWYANLAYGPSCFDGRACNTGTPIGGTINADGTVNETDDFTGFYVGDYTMQPENGGRSVFYHEYVHDLGLPDDYNSIMGGDNNNEHWTLMAQSRLGSKTDKGIGERGGDLGAWNKLQLGWLDYEYVEAGKKKTVKLGASEYNNKRPQAVVVGLPDKEVTHEFDPPFEGEGQYYSGHVDNSILNLARTVTVPADDPVLAFQTRYDIEAGYDYVQVLADGAQVDVWDGTQAEWAERTVDLSAYAGQTIELTFAYVTDPAVSGDDPDVPDGILLDQITLGGVVIGDAEGGLGEWTTNGWIVAGVSYVTSHPGYYIAASRTYVSYDQYLKTGPYFFGYGTALPDKVDHYAYQQGLLISYWDTSHTNNDTMLHPGEGRNLYIDAHPKPFAQTSTGALWRSRVQVYDAPFGLTKTDKVTLHVDGVPNTFGGLKGVPTFRDTDKYFYEELPNHGVKLPGHGVSISVQNQNGTDMTVKVS</sequence>
<accession>D1BV36</accession>
<dbReference type="PROSITE" id="PS51257">
    <property type="entry name" value="PROKAR_LIPOPROTEIN"/>
    <property type="match status" value="1"/>
</dbReference>
<evidence type="ECO:0000256" key="2">
    <source>
        <dbReference type="ARBA" id="ARBA00004613"/>
    </source>
</evidence>
<keyword evidence="8" id="KW-0862">Zinc</keyword>
<dbReference type="GO" id="GO:0008237">
    <property type="term" value="F:metallopeptidase activity"/>
    <property type="evidence" value="ECO:0007669"/>
    <property type="project" value="UniProtKB-KW"/>
</dbReference>
<keyword evidence="6 11" id="KW-0732">Signal</keyword>
<evidence type="ECO:0000256" key="11">
    <source>
        <dbReference type="SAM" id="SignalP"/>
    </source>
</evidence>
<keyword evidence="5" id="KW-0479">Metal-binding</keyword>
<dbReference type="STRING" id="446471.Xcel_2257"/>
<gene>
    <name evidence="14" type="ordered locus">Xcel_2257</name>
</gene>
<evidence type="ECO:0000256" key="3">
    <source>
        <dbReference type="ARBA" id="ARBA00022525"/>
    </source>
</evidence>
<dbReference type="Pfam" id="PF05547">
    <property type="entry name" value="Peptidase_M6"/>
    <property type="match status" value="1"/>
</dbReference>
<protein>
    <submittedName>
        <fullName evidence="14">M6 family metalloprotease domain protein</fullName>
    </submittedName>
</protein>
<dbReference type="GO" id="GO:0005576">
    <property type="term" value="C:extracellular region"/>
    <property type="evidence" value="ECO:0007669"/>
    <property type="project" value="UniProtKB-SubCell"/>
</dbReference>
<evidence type="ECO:0000256" key="1">
    <source>
        <dbReference type="ARBA" id="ARBA00001947"/>
    </source>
</evidence>
<dbReference type="PANTHER" id="PTHR13062">
    <property type="entry name" value="COLLAGENASE"/>
    <property type="match status" value="1"/>
</dbReference>
<dbReference type="AlphaFoldDB" id="D1BV36"/>
<feature type="compositionally biased region" description="Basic and acidic residues" evidence="10">
    <location>
        <begin position="170"/>
        <end position="189"/>
    </location>
</feature>
<keyword evidence="3" id="KW-0964">Secreted</keyword>
<evidence type="ECO:0000256" key="9">
    <source>
        <dbReference type="ARBA" id="ARBA00023049"/>
    </source>
</evidence>
<reference evidence="15" key="1">
    <citation type="submission" date="2009-11" db="EMBL/GenBank/DDBJ databases">
        <title>The complete chromosome of Xylanimonas cellulosilytica DSM 15894.</title>
        <authorList>
            <consortium name="US DOE Joint Genome Institute (JGI-PGF)"/>
            <person name="Lucas S."/>
            <person name="Copeland A."/>
            <person name="Lapidus A."/>
            <person name="Glavina del Rio T."/>
            <person name="Dalin E."/>
            <person name="Tice H."/>
            <person name="Bruce D."/>
            <person name="Goodwin L."/>
            <person name="Pitluck S."/>
            <person name="Kyrpides N."/>
            <person name="Mavromatis K."/>
            <person name="Ivanova N."/>
            <person name="Mikhailova N."/>
            <person name="Foster B."/>
            <person name="Clum A."/>
            <person name="Brettin T."/>
            <person name="Detter J.C."/>
            <person name="Han C."/>
            <person name="Larimer F."/>
            <person name="Land M."/>
            <person name="Hauser L."/>
            <person name="Markowitz V."/>
            <person name="Cheng J.F."/>
            <person name="Hugenholtz P."/>
            <person name="Woyke T."/>
            <person name="Wu D."/>
            <person name="Gehrich-Schroeter G."/>
            <person name="Schneider S."/>
            <person name="Pukall S.R."/>
            <person name="Klenk H.P."/>
            <person name="Eisen J.A."/>
        </authorList>
    </citation>
    <scope>NUCLEOTIDE SEQUENCE [LARGE SCALE GENOMIC DNA]</scope>
    <source>
        <strain evidence="15">DSM 15894 / CECT 5975 / LMG 20990 / XIL07</strain>
    </source>
</reference>
<evidence type="ECO:0000256" key="10">
    <source>
        <dbReference type="SAM" id="MobiDB-lite"/>
    </source>
</evidence>
<dbReference type="GO" id="GO:0046872">
    <property type="term" value="F:metal ion binding"/>
    <property type="evidence" value="ECO:0007669"/>
    <property type="project" value="UniProtKB-KW"/>
</dbReference>
<dbReference type="SUPFAM" id="SSF55486">
    <property type="entry name" value="Metalloproteases ('zincins'), catalytic domain"/>
    <property type="match status" value="1"/>
</dbReference>
<name>D1BV36_XYLCX</name>
<feature type="domain" description="Immune inhibitor A-like metallopeptidase VEG" evidence="13">
    <location>
        <begin position="648"/>
        <end position="803"/>
    </location>
</feature>
<reference evidence="14 15" key="2">
    <citation type="journal article" date="2010" name="Stand. Genomic Sci.">
        <title>Complete genome sequence of Xylanimonas cellulosilytica type strain (XIL07).</title>
        <authorList>
            <person name="Foster B."/>
            <person name="Pukall R."/>
            <person name="Abt B."/>
            <person name="Nolan M."/>
            <person name="Glavina Del Rio T."/>
            <person name="Chen F."/>
            <person name="Lucas S."/>
            <person name="Tice H."/>
            <person name="Pitluck S."/>
            <person name="Cheng J.-F."/>
            <person name="Chertkov O."/>
            <person name="Brettin T."/>
            <person name="Han C."/>
            <person name="Detter J.C."/>
            <person name="Bruce D."/>
            <person name="Goodwin L."/>
            <person name="Ivanova N."/>
            <person name="Mavromatis K."/>
            <person name="Pati A."/>
            <person name="Mikhailova N."/>
            <person name="Chen A."/>
            <person name="Palaniappan K."/>
            <person name="Land M."/>
            <person name="Hauser L."/>
            <person name="Chang Y.-J."/>
            <person name="Jeffries C.D."/>
            <person name="Chain P."/>
            <person name="Rohde M."/>
            <person name="Goeker M."/>
            <person name="Bristow J."/>
            <person name="Eisen J.A."/>
            <person name="Markowitz V."/>
            <person name="Hugenholtz P."/>
            <person name="Kyrpides N.C."/>
            <person name="Klenk H.-P."/>
            <person name="Lapidus A."/>
        </authorList>
    </citation>
    <scope>NUCLEOTIDE SEQUENCE [LARGE SCALE GENOMIC DNA]</scope>
    <source>
        <strain evidence="15">DSM 15894 / CECT 5975 / LMG 20990 / XIL07</strain>
    </source>
</reference>
<dbReference type="GO" id="GO:0006508">
    <property type="term" value="P:proteolysis"/>
    <property type="evidence" value="ECO:0007669"/>
    <property type="project" value="UniProtKB-KW"/>
</dbReference>
<evidence type="ECO:0000313" key="14">
    <source>
        <dbReference type="EMBL" id="ACZ31275.1"/>
    </source>
</evidence>
<feature type="compositionally biased region" description="Basic and acidic residues" evidence="10">
    <location>
        <begin position="122"/>
        <end position="133"/>
    </location>
</feature>